<evidence type="ECO:0000313" key="8">
    <source>
        <dbReference type="Proteomes" id="UP001057291"/>
    </source>
</evidence>
<keyword evidence="3 4" id="KW-0808">Transferase</keyword>
<dbReference type="EC" id="2.4.1.7" evidence="4"/>
<comment type="catalytic activity">
    <reaction evidence="4">
        <text>sucrose + phosphate = D-fructose + alpha-D-glucose 1-phosphate</text>
        <dbReference type="Rhea" id="RHEA:24048"/>
        <dbReference type="ChEBI" id="CHEBI:17992"/>
        <dbReference type="ChEBI" id="CHEBI:37721"/>
        <dbReference type="ChEBI" id="CHEBI:43474"/>
        <dbReference type="ChEBI" id="CHEBI:58601"/>
        <dbReference type="EC" id="2.4.1.7"/>
    </reaction>
</comment>
<dbReference type="InterPro" id="IPR045857">
    <property type="entry name" value="O16G_dom_2"/>
</dbReference>
<dbReference type="Gene3D" id="2.60.40.1180">
    <property type="entry name" value="Golgi alpha-mannosidase II"/>
    <property type="match status" value="1"/>
</dbReference>
<dbReference type="SUPFAM" id="SSF51445">
    <property type="entry name" value="(Trans)glycosidases"/>
    <property type="match status" value="1"/>
</dbReference>
<accession>A0AAV4LJC7</accession>
<dbReference type="PANTHER" id="PTHR38784">
    <property type="entry name" value="SUCROSE PHOSPHORYLASE"/>
    <property type="match status" value="1"/>
</dbReference>
<feature type="binding site" evidence="5">
    <location>
        <position position="107"/>
    </location>
    <ligand>
        <name>substrate</name>
    </ligand>
</feature>
<protein>
    <recommendedName>
        <fullName evidence="4">Sucrose phosphorylase</fullName>
        <ecNumber evidence="4">2.4.1.7</ecNumber>
    </recommendedName>
    <alternativeName>
        <fullName evidence="4">Sucrose glucosyltransferase</fullName>
    </alternativeName>
</protein>
<dbReference type="Gene3D" id="3.90.400.10">
    <property type="entry name" value="Oligo-1,6-glucosidase, Domain 2"/>
    <property type="match status" value="1"/>
</dbReference>
<feature type="binding site" evidence="5">
    <location>
        <begin position="238"/>
        <end position="240"/>
    </location>
    <ligand>
        <name>substrate</name>
    </ligand>
</feature>
<evidence type="ECO:0000256" key="5">
    <source>
        <dbReference type="PIRSR" id="PIRSR003059-2"/>
    </source>
</evidence>
<dbReference type="InterPro" id="IPR017853">
    <property type="entry name" value="GH"/>
</dbReference>
<feature type="binding site" evidence="5">
    <location>
        <position position="145"/>
    </location>
    <ligand>
        <name>substrate</name>
    </ligand>
</feature>
<organism evidence="7 8">
    <name type="scientific">Collibacillus ludicampi</name>
    <dbReference type="NCBI Taxonomy" id="2771369"/>
    <lineage>
        <taxon>Bacteria</taxon>
        <taxon>Bacillati</taxon>
        <taxon>Bacillota</taxon>
        <taxon>Bacilli</taxon>
        <taxon>Bacillales</taxon>
        <taxon>Alicyclobacillaceae</taxon>
        <taxon>Collibacillus</taxon>
    </lineage>
</organism>
<dbReference type="Gene3D" id="3.20.20.80">
    <property type="entry name" value="Glycosidases"/>
    <property type="match status" value="1"/>
</dbReference>
<dbReference type="PANTHER" id="PTHR38784:SF1">
    <property type="entry name" value="SUCROSE PHOSPHORYLASE"/>
    <property type="match status" value="1"/>
</dbReference>
<gene>
    <name evidence="7" type="ORF">DNHGIG_34880</name>
</gene>
<feature type="binding site" evidence="5">
    <location>
        <position position="454"/>
    </location>
    <ligand>
        <name>substrate</name>
    </ligand>
</feature>
<keyword evidence="8" id="KW-1185">Reference proteome</keyword>
<dbReference type="Pfam" id="PF00128">
    <property type="entry name" value="Alpha-amylase"/>
    <property type="match status" value="1"/>
</dbReference>
<reference evidence="7" key="1">
    <citation type="journal article" date="2023" name="Int. J. Syst. Evol. Microbiol.">
        <title>Collibacillus ludicampi gen. nov., sp. nov., a new soil bacterium of the family Alicyclobacillaceae.</title>
        <authorList>
            <person name="Jojima T."/>
            <person name="Ioku Y."/>
            <person name="Fukuta Y."/>
            <person name="Shirasaka N."/>
            <person name="Matsumura Y."/>
            <person name="Mori M."/>
        </authorList>
    </citation>
    <scope>NUCLEOTIDE SEQUENCE</scope>
    <source>
        <strain evidence="7">TP075</strain>
    </source>
</reference>
<dbReference type="Proteomes" id="UP001057291">
    <property type="component" value="Unassembled WGS sequence"/>
</dbReference>
<evidence type="ECO:0000259" key="6">
    <source>
        <dbReference type="SMART" id="SM00642"/>
    </source>
</evidence>
<keyword evidence="2 4" id="KW-0328">Glycosyltransferase</keyword>
<dbReference type="GO" id="GO:0009018">
    <property type="term" value="F:sucrose phosphorylase activity"/>
    <property type="evidence" value="ECO:0007669"/>
    <property type="project" value="UniProtKB-EC"/>
</dbReference>
<dbReference type="InterPro" id="IPR013780">
    <property type="entry name" value="Glyco_hydro_b"/>
</dbReference>
<proteinExistence type="inferred from homology"/>
<evidence type="ECO:0000256" key="3">
    <source>
        <dbReference type="ARBA" id="ARBA00022679"/>
    </source>
</evidence>
<dbReference type="PIRSF" id="PIRSF003059">
    <property type="entry name" value="Sucrose_phosphorylase"/>
    <property type="match status" value="1"/>
</dbReference>
<dbReference type="EMBL" id="BOQE01000001">
    <property type="protein sequence ID" value="GIM47939.1"/>
    <property type="molecule type" value="Genomic_DNA"/>
</dbReference>
<comment type="caution">
    <text evidence="7">The sequence shown here is derived from an EMBL/GenBank/DDBJ whole genome shotgun (WGS) entry which is preliminary data.</text>
</comment>
<evidence type="ECO:0000256" key="2">
    <source>
        <dbReference type="ARBA" id="ARBA00022676"/>
    </source>
</evidence>
<sequence length="591" mass="68385">MRKLMINRKDIPQEKIDCMRDQLNFVYGEEKGKRILEEIIDLLERFEGKGLHKPWVDEKDVVLITYGDQIKEEGKPHLQSLHEFLNQHLKDVISAVHILPFYPYSSDDGFSVIDYFKVNPELGTWNEIEALSGDFELMFDAVINHISARSDWFREYVQGNPEYKNFFIESDPNADYSTVTRPRALPLLTSFETKEGTKHIWTTFSEDQIDLNYKNEKVLLKIIEVLLFYVGKGARFIRLDAIGYLWKRLGTSCIHLEETHKIVQLFRNVLEIVAPGTIIITETNVPHKENISYFGNGYNEAHMVYQFPLPPLTLNALHTGNASHLLKWADSLEPISDRTTFFNFLASHDGIGVMPAKGILSEEEIQAMVKKVKDHGGYVSYKNNGDGTQSPYELNINYFDALSHPEDPEDLKVKRFIVSQSILLSLAGVPGIYIHSLLGSRNDQKGVEETGRYRSINREKLSRDKVEEELDQPSSLRHQVFNQYKVLLRKRRSEKVFHPNAEQRVLFLNDHVFSLLRTSLDGEEQIICLHNVSHEFQTVNIPLQDYGIKKGSSFMEIISEQQIHTVKNRIEVTLEPYQVMWIKAYLKRPQN</sequence>
<evidence type="ECO:0000256" key="1">
    <source>
        <dbReference type="ARBA" id="ARBA00008452"/>
    </source>
</evidence>
<dbReference type="CDD" id="cd11356">
    <property type="entry name" value="AmyAc_Sucrose_phosphorylase-like_1"/>
    <property type="match status" value="1"/>
</dbReference>
<comment type="similarity">
    <text evidence="1 4">Belongs to the glycosyl hydrolase 13 family. Sucrose phosphorylase subfamily.</text>
</comment>
<evidence type="ECO:0000313" key="7">
    <source>
        <dbReference type="EMBL" id="GIM47939.1"/>
    </source>
</evidence>
<feature type="domain" description="Glycosyl hydrolase family 13 catalytic" evidence="6">
    <location>
        <begin position="60"/>
        <end position="462"/>
    </location>
</feature>
<dbReference type="InterPro" id="IPR016377">
    <property type="entry name" value="Sucrose_GGa_phosphorylase-rel"/>
</dbReference>
<dbReference type="SMART" id="SM00642">
    <property type="entry name" value="Aamy"/>
    <property type="match status" value="1"/>
</dbReference>
<feature type="binding site" evidence="5">
    <location>
        <begin position="348"/>
        <end position="349"/>
    </location>
    <ligand>
        <name>substrate</name>
    </ligand>
</feature>
<evidence type="ECO:0000256" key="4">
    <source>
        <dbReference type="PIRNR" id="PIRNR003059"/>
    </source>
</evidence>
<dbReference type="AlphaFoldDB" id="A0AAV4LJC7"/>
<dbReference type="InterPro" id="IPR033746">
    <property type="entry name" value="GGa_phosphorylase"/>
</dbReference>
<dbReference type="GO" id="GO:0005975">
    <property type="term" value="P:carbohydrate metabolic process"/>
    <property type="evidence" value="ECO:0007669"/>
    <property type="project" value="InterPro"/>
</dbReference>
<dbReference type="InterPro" id="IPR006047">
    <property type="entry name" value="GH13_cat_dom"/>
</dbReference>
<name>A0AAV4LJC7_9BACL</name>